<dbReference type="SUPFAM" id="SSF56112">
    <property type="entry name" value="Protein kinase-like (PK-like)"/>
    <property type="match status" value="1"/>
</dbReference>
<dbReference type="AlphaFoldDB" id="A0AAE3DHL7"/>
<dbReference type="InterPro" id="IPR011009">
    <property type="entry name" value="Kinase-like_dom_sf"/>
</dbReference>
<dbReference type="Gene3D" id="1.10.510.10">
    <property type="entry name" value="Transferase(Phosphotransferase) domain 1"/>
    <property type="match status" value="1"/>
</dbReference>
<dbReference type="RefSeq" id="WP_308450848.1">
    <property type="nucleotide sequence ID" value="NZ_JAJEPU010000008.1"/>
</dbReference>
<dbReference type="InterPro" id="IPR000719">
    <property type="entry name" value="Prot_kinase_dom"/>
</dbReference>
<reference evidence="2" key="1">
    <citation type="submission" date="2021-10" db="EMBL/GenBank/DDBJ databases">
        <title>Anaerobic single-cell dispensing facilitates the cultivation of human gut bacteria.</title>
        <authorList>
            <person name="Afrizal A."/>
        </authorList>
    </citation>
    <scope>NUCLEOTIDE SEQUENCE</scope>
    <source>
        <strain evidence="2">CLA-AA-H274</strain>
    </source>
</reference>
<feature type="domain" description="Protein kinase" evidence="1">
    <location>
        <begin position="12"/>
        <end position="333"/>
    </location>
</feature>
<name>A0AAE3DHL7_9FIRM</name>
<proteinExistence type="predicted"/>
<protein>
    <recommendedName>
        <fullName evidence="1">Protein kinase domain-containing protein</fullName>
    </recommendedName>
</protein>
<comment type="caution">
    <text evidence="2">The sequence shown here is derived from an EMBL/GenBank/DDBJ whole genome shotgun (WGS) entry which is preliminary data.</text>
</comment>
<evidence type="ECO:0000259" key="1">
    <source>
        <dbReference type="PROSITE" id="PS50011"/>
    </source>
</evidence>
<keyword evidence="3" id="KW-1185">Reference proteome</keyword>
<sequence length="363" mass="41161">MRTLYGKKGTTYQLGEKIGAGGEGTVFKISSEHGKVAKVFHDGKYNPDVMRRKIETMISMPIKPVVDGSLRMAWPEDILLDGDMFVGYVMPLVEAPYEIFQVYRDDADRDRILPGYTWKYSIQYAYNLSWIVWYMHLNDIVIGDMNMKNIHINEKGQVVLIDCDSFDITNPKTKEHFPCTVGLPEMLAPELQTCGNLANGKFSKESDDFSLAIHIFRLLMKNADPFGAKLISKKKSSRSAVDASGVIVNGECVYVRKVPGKVAPDWVPPFDMLPEDVRNAFIKTFNYTHLNALKKIKDRTTAEEWNLILLKLAQAEPNPNLTKCSSNSRHIYPIHNTTCPWCGTQSIMHDNGLVKKVRSWLGY</sequence>
<gene>
    <name evidence="2" type="ORF">LKD32_04380</name>
</gene>
<accession>A0AAE3DHL7</accession>
<dbReference type="PROSITE" id="PS50011">
    <property type="entry name" value="PROTEIN_KINASE_DOM"/>
    <property type="match status" value="1"/>
</dbReference>
<organism evidence="2 3">
    <name type="scientific">Brotaphodocola catenula</name>
    <dbReference type="NCBI Taxonomy" id="2885361"/>
    <lineage>
        <taxon>Bacteria</taxon>
        <taxon>Bacillati</taxon>
        <taxon>Bacillota</taxon>
        <taxon>Clostridia</taxon>
        <taxon>Lachnospirales</taxon>
        <taxon>Lachnospiraceae</taxon>
        <taxon>Brotaphodocola</taxon>
    </lineage>
</organism>
<dbReference type="EMBL" id="JAJEPU010000008">
    <property type="protein sequence ID" value="MCC2164130.1"/>
    <property type="molecule type" value="Genomic_DNA"/>
</dbReference>
<dbReference type="GO" id="GO:0005524">
    <property type="term" value="F:ATP binding"/>
    <property type="evidence" value="ECO:0007669"/>
    <property type="project" value="InterPro"/>
</dbReference>
<dbReference type="Proteomes" id="UP001198962">
    <property type="component" value="Unassembled WGS sequence"/>
</dbReference>
<dbReference type="GO" id="GO:0004672">
    <property type="term" value="F:protein kinase activity"/>
    <property type="evidence" value="ECO:0007669"/>
    <property type="project" value="InterPro"/>
</dbReference>
<evidence type="ECO:0000313" key="3">
    <source>
        <dbReference type="Proteomes" id="UP001198962"/>
    </source>
</evidence>
<evidence type="ECO:0000313" key="2">
    <source>
        <dbReference type="EMBL" id="MCC2164130.1"/>
    </source>
</evidence>